<keyword evidence="1" id="KW-1277">Toxin-antitoxin system</keyword>
<sequence>MAIYKLSPRAEQDLINIFQRGFQLWGAKQTVDYQREITTCFNLLAENPSIGRKVSIRPQLQRHEIKPYIIFYRKFSYGVRIARILYKNRLIEKYI</sequence>
<organism evidence="2">
    <name type="scientific">hydrothermal vent metagenome</name>
    <dbReference type="NCBI Taxonomy" id="652676"/>
    <lineage>
        <taxon>unclassified sequences</taxon>
        <taxon>metagenomes</taxon>
        <taxon>ecological metagenomes</taxon>
    </lineage>
</organism>
<evidence type="ECO:0008006" key="3">
    <source>
        <dbReference type="Google" id="ProtNLM"/>
    </source>
</evidence>
<dbReference type="Pfam" id="PF05016">
    <property type="entry name" value="ParE_toxin"/>
    <property type="match status" value="1"/>
</dbReference>
<dbReference type="InterPro" id="IPR007712">
    <property type="entry name" value="RelE/ParE_toxin"/>
</dbReference>
<dbReference type="Gene3D" id="3.30.2310.20">
    <property type="entry name" value="RelE-like"/>
    <property type="match status" value="1"/>
</dbReference>
<dbReference type="EMBL" id="UOFI01000056">
    <property type="protein sequence ID" value="VAW64632.1"/>
    <property type="molecule type" value="Genomic_DNA"/>
</dbReference>
<gene>
    <name evidence="2" type="ORF">MNBD_GAMMA09-977</name>
</gene>
<dbReference type="PIRSF" id="PIRSF029218">
    <property type="entry name" value="ParE"/>
    <property type="match status" value="1"/>
</dbReference>
<accession>A0A3B0XN96</accession>
<proteinExistence type="predicted"/>
<dbReference type="InterPro" id="IPR028344">
    <property type="entry name" value="ParE1/4"/>
</dbReference>
<protein>
    <recommendedName>
        <fullName evidence="3">Toxin</fullName>
    </recommendedName>
</protein>
<evidence type="ECO:0000256" key="1">
    <source>
        <dbReference type="ARBA" id="ARBA00022649"/>
    </source>
</evidence>
<name>A0A3B0XN96_9ZZZZ</name>
<evidence type="ECO:0000313" key="2">
    <source>
        <dbReference type="EMBL" id="VAW64632.1"/>
    </source>
</evidence>
<reference evidence="2" key="1">
    <citation type="submission" date="2018-06" db="EMBL/GenBank/DDBJ databases">
        <authorList>
            <person name="Zhirakovskaya E."/>
        </authorList>
    </citation>
    <scope>NUCLEOTIDE SEQUENCE</scope>
</reference>
<dbReference type="InterPro" id="IPR035093">
    <property type="entry name" value="RelE/ParE_toxin_dom_sf"/>
</dbReference>
<dbReference type="AlphaFoldDB" id="A0A3B0XN96"/>